<dbReference type="OrthoDB" id="1926382at2759"/>
<feature type="coiled-coil region" evidence="6">
    <location>
        <begin position="310"/>
        <end position="337"/>
    </location>
</feature>
<evidence type="ECO:0000256" key="2">
    <source>
        <dbReference type="ARBA" id="ARBA00023015"/>
    </source>
</evidence>
<sequence>MDDLIVSSPSSTSQENPTTTLQQKLQYILQSQQQKWSYAIFWLTSKDDNGRIFLVWGDGFFQGITKQKVPKSGSQSLRKKVVRGVQALIGENSDGYNPVVGEVTDMEWFYFMSLAQSFSLGDGVPGKSFSSGSLVWLTGENQLRFYNCERAKEAQIHGMQTMVCIPTSGGVLELGSDDIITENWNLVQQVKLLFDSCAINGSSGQLISFADIGVAGYHQDEAKAKKDEGFAVLSSFLDSDHSDSDCQFFLQTPVEKKPPKKRGRKPSLCRDTPLNHVEAERQRREKLNHRFYALRSVVPNVSRMDKASLLSDAVSYINELKSKVEELEAKLHKNPKKIKIESADTLQDNQSAVTSVDETRPNSSSLSSFGSEIEVKIVGFDGMIRFQSDNANHPGARLMNAIRNLELHVHHASMSTVNDLMLQDIVVRVPDGLRSEDALKSALLTRLGQ</sequence>
<keyword evidence="3 5" id="KW-0804">Transcription</keyword>
<evidence type="ECO:0000256" key="6">
    <source>
        <dbReference type="SAM" id="Coils"/>
    </source>
</evidence>
<evidence type="ECO:0000313" key="9">
    <source>
        <dbReference type="Proteomes" id="UP000594638"/>
    </source>
</evidence>
<evidence type="ECO:0000256" key="4">
    <source>
        <dbReference type="ARBA" id="ARBA00023242"/>
    </source>
</evidence>
<dbReference type="InterPro" id="IPR045084">
    <property type="entry name" value="AIB/MYC-like"/>
</dbReference>
<dbReference type="GO" id="GO:0003700">
    <property type="term" value="F:DNA-binding transcription factor activity"/>
    <property type="evidence" value="ECO:0007669"/>
    <property type="project" value="InterPro"/>
</dbReference>
<proteinExistence type="predicted"/>
<dbReference type="Pfam" id="PF00010">
    <property type="entry name" value="HLH"/>
    <property type="match status" value="1"/>
</dbReference>
<dbReference type="Proteomes" id="UP000594638">
    <property type="component" value="Unassembled WGS sequence"/>
</dbReference>
<keyword evidence="9" id="KW-1185">Reference proteome</keyword>
<keyword evidence="4 5" id="KW-0539">Nucleus</keyword>
<dbReference type="PANTHER" id="PTHR11514">
    <property type="entry name" value="MYC"/>
    <property type="match status" value="1"/>
</dbReference>
<evidence type="ECO:0000256" key="3">
    <source>
        <dbReference type="ARBA" id="ARBA00023163"/>
    </source>
</evidence>
<dbReference type="EMBL" id="CACTIH010009087">
    <property type="protein sequence ID" value="CAA3023312.1"/>
    <property type="molecule type" value="Genomic_DNA"/>
</dbReference>
<name>A0A8S0UVL4_OLEEU</name>
<dbReference type="AlphaFoldDB" id="A0A8S0UVL4"/>
<dbReference type="InterPro" id="IPR036638">
    <property type="entry name" value="HLH_DNA-bd_sf"/>
</dbReference>
<dbReference type="GO" id="GO:0000976">
    <property type="term" value="F:transcription cis-regulatory region binding"/>
    <property type="evidence" value="ECO:0007669"/>
    <property type="project" value="TreeGrafter"/>
</dbReference>
<reference evidence="8 9" key="1">
    <citation type="submission" date="2019-12" db="EMBL/GenBank/DDBJ databases">
        <authorList>
            <person name="Alioto T."/>
            <person name="Alioto T."/>
            <person name="Gomez Garrido J."/>
        </authorList>
    </citation>
    <scope>NUCLEOTIDE SEQUENCE [LARGE SCALE GENOMIC DNA]</scope>
</reference>
<dbReference type="InterPro" id="IPR011598">
    <property type="entry name" value="bHLH_dom"/>
</dbReference>
<keyword evidence="6" id="KW-0175">Coiled coil</keyword>
<feature type="domain" description="BHLH" evidence="7">
    <location>
        <begin position="271"/>
        <end position="320"/>
    </location>
</feature>
<dbReference type="GO" id="GO:0046983">
    <property type="term" value="F:protein dimerization activity"/>
    <property type="evidence" value="ECO:0007669"/>
    <property type="project" value="InterPro"/>
</dbReference>
<dbReference type="SMART" id="SM00353">
    <property type="entry name" value="HLH"/>
    <property type="match status" value="1"/>
</dbReference>
<dbReference type="PANTHER" id="PTHR11514:SF40">
    <property type="entry name" value="TRANSCRIPTION FACTOR BHLH14"/>
    <property type="match status" value="1"/>
</dbReference>
<keyword evidence="2 5" id="KW-0805">Transcription regulation</keyword>
<organism evidence="8 9">
    <name type="scientific">Olea europaea subsp. europaea</name>
    <dbReference type="NCBI Taxonomy" id="158383"/>
    <lineage>
        <taxon>Eukaryota</taxon>
        <taxon>Viridiplantae</taxon>
        <taxon>Streptophyta</taxon>
        <taxon>Embryophyta</taxon>
        <taxon>Tracheophyta</taxon>
        <taxon>Spermatophyta</taxon>
        <taxon>Magnoliopsida</taxon>
        <taxon>eudicotyledons</taxon>
        <taxon>Gunneridae</taxon>
        <taxon>Pentapetalae</taxon>
        <taxon>asterids</taxon>
        <taxon>lamiids</taxon>
        <taxon>Lamiales</taxon>
        <taxon>Oleaceae</taxon>
        <taxon>Oleeae</taxon>
        <taxon>Olea</taxon>
    </lineage>
</organism>
<dbReference type="Pfam" id="PF14215">
    <property type="entry name" value="bHLH-MYC_N"/>
    <property type="match status" value="1"/>
</dbReference>
<dbReference type="Gene3D" id="4.10.280.10">
    <property type="entry name" value="Helix-loop-helix DNA-binding domain"/>
    <property type="match status" value="1"/>
</dbReference>
<accession>A0A8S0UVL4</accession>
<evidence type="ECO:0000259" key="7">
    <source>
        <dbReference type="PROSITE" id="PS50888"/>
    </source>
</evidence>
<evidence type="ECO:0000313" key="8">
    <source>
        <dbReference type="EMBL" id="CAA3023312.1"/>
    </source>
</evidence>
<evidence type="ECO:0000256" key="1">
    <source>
        <dbReference type="ARBA" id="ARBA00004123"/>
    </source>
</evidence>
<dbReference type="InterPro" id="IPR025610">
    <property type="entry name" value="MYC/MYB_N"/>
</dbReference>
<comment type="caution">
    <text evidence="8">The sequence shown here is derived from an EMBL/GenBank/DDBJ whole genome shotgun (WGS) entry which is preliminary data.</text>
</comment>
<dbReference type="GO" id="GO:0005634">
    <property type="term" value="C:nucleus"/>
    <property type="evidence" value="ECO:0007669"/>
    <property type="project" value="UniProtKB-SubCell"/>
</dbReference>
<dbReference type="SUPFAM" id="SSF47459">
    <property type="entry name" value="HLH, helix-loop-helix DNA-binding domain"/>
    <property type="match status" value="1"/>
</dbReference>
<dbReference type="CDD" id="cd11449">
    <property type="entry name" value="bHLH_AtAIB_like"/>
    <property type="match status" value="1"/>
</dbReference>
<dbReference type="PROSITE" id="PS50888">
    <property type="entry name" value="BHLH"/>
    <property type="match status" value="1"/>
</dbReference>
<protein>
    <recommendedName>
        <fullName evidence="5">Transcription factor</fullName>
        <shortName evidence="5">bHLH transcription factor</shortName>
    </recommendedName>
    <alternativeName>
        <fullName evidence="5">Basic helix-loop-helix protein</fullName>
    </alternativeName>
</protein>
<dbReference type="Gramene" id="OE9A120148T2">
    <property type="protein sequence ID" value="OE9A120148C2"/>
    <property type="gene ID" value="OE9A120148"/>
</dbReference>
<comment type="subcellular location">
    <subcellularLocation>
        <location evidence="1 5">Nucleus</location>
    </subcellularLocation>
</comment>
<gene>
    <name evidence="8" type="ORF">OLEA9_A120148</name>
</gene>
<evidence type="ECO:0000256" key="5">
    <source>
        <dbReference type="RuleBase" id="RU369104"/>
    </source>
</evidence>